<evidence type="ECO:0000313" key="2">
    <source>
        <dbReference type="EMBL" id="MDR6891797.1"/>
    </source>
</evidence>
<feature type="signal peptide" evidence="1">
    <location>
        <begin position="1"/>
        <end position="33"/>
    </location>
</feature>
<dbReference type="RefSeq" id="WP_309849984.1">
    <property type="nucleotide sequence ID" value="NZ_BAAAIU010000042.1"/>
</dbReference>
<dbReference type="AlphaFoldDB" id="A0AAE3YFK5"/>
<feature type="chain" id="PRO_5042250572" description="Tat pathway signal sequence domain protein" evidence="1">
    <location>
        <begin position="34"/>
        <end position="222"/>
    </location>
</feature>
<keyword evidence="1" id="KW-0732">Signal</keyword>
<sequence length="222" mass="23554">MTSQTPISRRSVALGASWALPAIAVASAAPASAASKPVPDSKPRPEVTCPALPCLVAAPGSAPSWTATRVPDGSLQLNWTLGTYRQRCVTYSPHTAYWLITPRAISITTEQGRTYTGRITTSSGDQPFAVSSTASPTLAANFRDYKFGYNSPFSNAVVGFVYRNKPVTFELTYVLSFRNLSGRNVATIPEGGCVYTAKVRAGQRGADVKYLVTSQGVPGSIV</sequence>
<keyword evidence="3" id="KW-1185">Reference proteome</keyword>
<protein>
    <recommendedName>
        <fullName evidence="4">Tat pathway signal sequence domain protein</fullName>
    </recommendedName>
</protein>
<dbReference type="InterPro" id="IPR006311">
    <property type="entry name" value="TAT_signal"/>
</dbReference>
<accession>A0AAE3YFK5</accession>
<evidence type="ECO:0000313" key="3">
    <source>
        <dbReference type="Proteomes" id="UP001247307"/>
    </source>
</evidence>
<comment type="caution">
    <text evidence="2">The sequence shown here is derived from an EMBL/GenBank/DDBJ whole genome shotgun (WGS) entry which is preliminary data.</text>
</comment>
<proteinExistence type="predicted"/>
<gene>
    <name evidence="2" type="ORF">J2S35_000737</name>
</gene>
<dbReference type="Proteomes" id="UP001247307">
    <property type="component" value="Unassembled WGS sequence"/>
</dbReference>
<dbReference type="EMBL" id="JAVDUI010000001">
    <property type="protein sequence ID" value="MDR6891797.1"/>
    <property type="molecule type" value="Genomic_DNA"/>
</dbReference>
<dbReference type="PROSITE" id="PS51318">
    <property type="entry name" value="TAT"/>
    <property type="match status" value="1"/>
</dbReference>
<organism evidence="2 3">
    <name type="scientific">Falsarthrobacter nasiphocae</name>
    <dbReference type="NCBI Taxonomy" id="189863"/>
    <lineage>
        <taxon>Bacteria</taxon>
        <taxon>Bacillati</taxon>
        <taxon>Actinomycetota</taxon>
        <taxon>Actinomycetes</taxon>
        <taxon>Micrococcales</taxon>
        <taxon>Micrococcaceae</taxon>
        <taxon>Falsarthrobacter</taxon>
    </lineage>
</organism>
<reference evidence="2" key="1">
    <citation type="submission" date="2023-07" db="EMBL/GenBank/DDBJ databases">
        <title>Sequencing the genomes of 1000 actinobacteria strains.</title>
        <authorList>
            <person name="Klenk H.-P."/>
        </authorList>
    </citation>
    <scope>NUCLEOTIDE SEQUENCE</scope>
    <source>
        <strain evidence="2">DSM 13988</strain>
    </source>
</reference>
<evidence type="ECO:0000256" key="1">
    <source>
        <dbReference type="SAM" id="SignalP"/>
    </source>
</evidence>
<name>A0AAE3YFK5_9MICC</name>
<evidence type="ECO:0008006" key="4">
    <source>
        <dbReference type="Google" id="ProtNLM"/>
    </source>
</evidence>